<organism evidence="1 2">
    <name type="scientific">Arctium lappa</name>
    <name type="common">Greater burdock</name>
    <name type="synonym">Lappa major</name>
    <dbReference type="NCBI Taxonomy" id="4217"/>
    <lineage>
        <taxon>Eukaryota</taxon>
        <taxon>Viridiplantae</taxon>
        <taxon>Streptophyta</taxon>
        <taxon>Embryophyta</taxon>
        <taxon>Tracheophyta</taxon>
        <taxon>Spermatophyta</taxon>
        <taxon>Magnoliopsida</taxon>
        <taxon>eudicotyledons</taxon>
        <taxon>Gunneridae</taxon>
        <taxon>Pentapetalae</taxon>
        <taxon>asterids</taxon>
        <taxon>campanulids</taxon>
        <taxon>Asterales</taxon>
        <taxon>Asteraceae</taxon>
        <taxon>Carduoideae</taxon>
        <taxon>Cardueae</taxon>
        <taxon>Arctiinae</taxon>
        <taxon>Arctium</taxon>
    </lineage>
</organism>
<comment type="caution">
    <text evidence="1">The sequence shown here is derived from an EMBL/GenBank/DDBJ whole genome shotgun (WGS) entry which is preliminary data.</text>
</comment>
<keyword evidence="2" id="KW-1185">Reference proteome</keyword>
<reference evidence="2" key="1">
    <citation type="journal article" date="2022" name="Mol. Ecol. Resour.">
        <title>The genomes of chicory, endive, great burdock and yacon provide insights into Asteraceae palaeo-polyploidization history and plant inulin production.</title>
        <authorList>
            <person name="Fan W."/>
            <person name="Wang S."/>
            <person name="Wang H."/>
            <person name="Wang A."/>
            <person name="Jiang F."/>
            <person name="Liu H."/>
            <person name="Zhao H."/>
            <person name="Xu D."/>
            <person name="Zhang Y."/>
        </authorList>
    </citation>
    <scope>NUCLEOTIDE SEQUENCE [LARGE SCALE GENOMIC DNA]</scope>
    <source>
        <strain evidence="2">cv. Niubang</strain>
    </source>
</reference>
<reference evidence="1 2" key="2">
    <citation type="journal article" date="2022" name="Mol. Ecol. Resour.">
        <title>The genomes of chicory, endive, great burdock and yacon provide insights into Asteraceae paleo-polyploidization history and plant inulin production.</title>
        <authorList>
            <person name="Fan W."/>
            <person name="Wang S."/>
            <person name="Wang H."/>
            <person name="Wang A."/>
            <person name="Jiang F."/>
            <person name="Liu H."/>
            <person name="Zhao H."/>
            <person name="Xu D."/>
            <person name="Zhang Y."/>
        </authorList>
    </citation>
    <scope>NUCLEOTIDE SEQUENCE [LARGE SCALE GENOMIC DNA]</scope>
    <source>
        <strain evidence="2">cv. Niubang</strain>
    </source>
</reference>
<accession>A0ACB9CQ17</accession>
<dbReference type="EMBL" id="CM042050">
    <property type="protein sequence ID" value="KAI3736288.1"/>
    <property type="molecule type" value="Genomic_DNA"/>
</dbReference>
<sequence>MAAETTTVINESLLENTTITDKESAKELSKLIPKSNVVEEEDSSVSVHKSEDSEAFVAVAVGEKEDGEGREEVFVHCRNLEADAALSGGIENSVVVESTNVVEECSKDGDEDAVKEIDVPSDDVAAVECGGSELVCSVNVDEGEGEEAVVERNGEVQAVEEMVETNGEDTNVCDFPVTEKDEMVEKEAVKEEVLPVAHNSEGDEVMDQIIEEGGVHVQLEDVENVRNDGVVDGQLENVDYVHGEMTEERVFAEVVKEEGMVAGEEEAVGVREDFKEETLMANDKKVDVVVENDEEETMVEDEEKSLDTTMETEKSLDSEMETEKYLDTELETEKSLDTEMETEEEANLADEDKDQEQEAEIETEPELPESSKKGSGGKRKRGGKVSKTTPKSSAAPRKTIEEDVCFICFDGGDLVLCDRRNCPKAYHPSCVNRDEAFFQSKGRWNCGWHLCSICEKKAEYMCYTCTYSLCKACIKTSVILCVREKEKKCLCEACMKTVMLIEKKETQGNVNFDDKNSWEHLFKDYWTEMKAKHNLSLAELAQAKNPWKGSGKQESPIAQYDVKHDGGLGSDNPSENLKARKTRRKAKKQKSEAKEEDSNTGAEAVGSEGSVPDKTEWVSKELLEFVMHMRNGDSSVISQFEVQDLLLEYIKRNKLRDPHRKSQIICDARLESLFGKPRVAHFEMLKLLESHFLIREDSQIDDIQGTVVDTEVSQVDDDETNETLAKDNKDRKRKGRKKGDRRGPQSNREDYAAIDIHNISLIYLRRKLVEDLLDDMESFHEKIVGTFVRIRISGANQKQDIYRLVQVTGTSEAAQYTIGKRKTCTMLEILNLDKTEAIPIDTISNQEFMEDECKRLRQSIKCGLISRLTVGDILDKAMELQVARVNDTPEERARRLEEFPLIHDDPTMDPDYGSEDDTDSDDKKQEFYKRSDSFRFNQRGRDQFSPRGDYTSKESWSGTPRSSSAKNYEFSRNLSYKNYSTNIEDATSSLENHTGNSWGQERDTFVQPIILEKPTEAASPVEAPIAAESAPKVNETEKMWHYKDPSGKIQGPFSMVQLRKWSKNGYFPVALRIWRKSDKEDDGIILTDALEGKFTQVTPDQQHLTRDHNSAPGQPQSRNWSLENPKPDSKHDFANLPSPTPNKSTTGWSGGQAGSHAGPGSYPSGNEGLQSPTPNSVLLAGSNVSSLVARGNESNAVGSVGSSGTVSFPVVPQNVEQGTVVGSQNSIQSSQLGQLVAPPPDNNMVSQMVQSVGGQNSQGWNLQPNPSMNMAGLQQLAYNQWTGVPNMVQNPVGNFLPQSVAVPQEPWGQLPFPVNQPNMQPPPQPNVNWATMAANPNMGWVGPNPNWGPMVQGPQVTGNVNPTWVMQTGGNMQAGWVPPSPVQGVMPNQNWVAAPIQAPVVAGNGNPSWVGPPGNQGAPNAGWGAPITNQGSNNTNTGWVGQPVNQGAPVANQGPNTNTGWVGPPGNQGAQIANQGPGWVPPSGNNNQNWSQNRGNWGGNEQQQNRGSFSGQRRNRGSGGFRGNRRQFNKQESFHKDGGSFQGDSARSSDQ</sequence>
<evidence type="ECO:0000313" key="1">
    <source>
        <dbReference type="EMBL" id="KAI3736288.1"/>
    </source>
</evidence>
<protein>
    <submittedName>
        <fullName evidence="1">Uncharacterized protein</fullName>
    </submittedName>
</protein>
<gene>
    <name evidence="1" type="ORF">L6452_15827</name>
</gene>
<dbReference type="Proteomes" id="UP001055879">
    <property type="component" value="Linkage Group LG04"/>
</dbReference>
<name>A0ACB9CQ17_ARCLA</name>
<evidence type="ECO:0000313" key="2">
    <source>
        <dbReference type="Proteomes" id="UP001055879"/>
    </source>
</evidence>
<proteinExistence type="predicted"/>